<dbReference type="InParanoid" id="A0A067N576"/>
<dbReference type="InterPro" id="IPR001810">
    <property type="entry name" value="F-box_dom"/>
</dbReference>
<dbReference type="InterPro" id="IPR036047">
    <property type="entry name" value="F-box-like_dom_sf"/>
</dbReference>
<sequence length="71" mass="7935">MAQVDSYTVDLPFDILPMIFKHLSTPDIRSCALANKEYHAAALPSLWSHVYVSIRYPPSLLSCSVLLVLDT</sequence>
<name>A0A067N576_BOTB1</name>
<organism evidence="2 3">
    <name type="scientific">Botryobasidium botryosum (strain FD-172 SS1)</name>
    <dbReference type="NCBI Taxonomy" id="930990"/>
    <lineage>
        <taxon>Eukaryota</taxon>
        <taxon>Fungi</taxon>
        <taxon>Dikarya</taxon>
        <taxon>Basidiomycota</taxon>
        <taxon>Agaricomycotina</taxon>
        <taxon>Agaricomycetes</taxon>
        <taxon>Cantharellales</taxon>
        <taxon>Botryobasidiaceae</taxon>
        <taxon>Botryobasidium</taxon>
    </lineage>
</organism>
<accession>A0A067N576</accession>
<dbReference type="Gene3D" id="1.20.1280.50">
    <property type="match status" value="1"/>
</dbReference>
<evidence type="ECO:0000313" key="2">
    <source>
        <dbReference type="EMBL" id="KDQ18906.1"/>
    </source>
</evidence>
<reference evidence="3" key="1">
    <citation type="journal article" date="2014" name="Proc. Natl. Acad. Sci. U.S.A.">
        <title>Extensive sampling of basidiomycete genomes demonstrates inadequacy of the white-rot/brown-rot paradigm for wood decay fungi.</title>
        <authorList>
            <person name="Riley R."/>
            <person name="Salamov A.A."/>
            <person name="Brown D.W."/>
            <person name="Nagy L.G."/>
            <person name="Floudas D."/>
            <person name="Held B.W."/>
            <person name="Levasseur A."/>
            <person name="Lombard V."/>
            <person name="Morin E."/>
            <person name="Otillar R."/>
            <person name="Lindquist E.A."/>
            <person name="Sun H."/>
            <person name="LaButti K.M."/>
            <person name="Schmutz J."/>
            <person name="Jabbour D."/>
            <person name="Luo H."/>
            <person name="Baker S.E."/>
            <person name="Pisabarro A.G."/>
            <person name="Walton J.D."/>
            <person name="Blanchette R.A."/>
            <person name="Henrissat B."/>
            <person name="Martin F."/>
            <person name="Cullen D."/>
            <person name="Hibbett D.S."/>
            <person name="Grigoriev I.V."/>
        </authorList>
    </citation>
    <scope>NUCLEOTIDE SEQUENCE [LARGE SCALE GENOMIC DNA]</scope>
    <source>
        <strain evidence="3">FD-172 SS1</strain>
    </source>
</reference>
<dbReference type="PROSITE" id="PS50181">
    <property type="entry name" value="FBOX"/>
    <property type="match status" value="1"/>
</dbReference>
<dbReference type="Pfam" id="PF12937">
    <property type="entry name" value="F-box-like"/>
    <property type="match status" value="1"/>
</dbReference>
<dbReference type="SUPFAM" id="SSF81383">
    <property type="entry name" value="F-box domain"/>
    <property type="match status" value="1"/>
</dbReference>
<dbReference type="AlphaFoldDB" id="A0A067N576"/>
<dbReference type="HOGENOM" id="CLU_2739691_0_0_1"/>
<dbReference type="OrthoDB" id="3005567at2759"/>
<evidence type="ECO:0000259" key="1">
    <source>
        <dbReference type="PROSITE" id="PS50181"/>
    </source>
</evidence>
<proteinExistence type="predicted"/>
<feature type="domain" description="F-box" evidence="1">
    <location>
        <begin position="5"/>
        <end position="54"/>
    </location>
</feature>
<evidence type="ECO:0000313" key="3">
    <source>
        <dbReference type="Proteomes" id="UP000027195"/>
    </source>
</evidence>
<gene>
    <name evidence="2" type="ORF">BOTBODRAFT_478496</name>
</gene>
<dbReference type="EMBL" id="KL198020">
    <property type="protein sequence ID" value="KDQ18906.1"/>
    <property type="molecule type" value="Genomic_DNA"/>
</dbReference>
<dbReference type="Proteomes" id="UP000027195">
    <property type="component" value="Unassembled WGS sequence"/>
</dbReference>
<protein>
    <recommendedName>
        <fullName evidence="1">F-box domain-containing protein</fullName>
    </recommendedName>
</protein>
<keyword evidence="3" id="KW-1185">Reference proteome</keyword>